<dbReference type="GO" id="GO:0046856">
    <property type="term" value="P:phosphatidylinositol dephosphorylation"/>
    <property type="evidence" value="ECO:0007669"/>
    <property type="project" value="InterPro"/>
</dbReference>
<dbReference type="STRING" id="542762.A0A4S4DP89"/>
<reference evidence="4 5" key="1">
    <citation type="journal article" date="2018" name="Proc. Natl. Acad. Sci. U.S.A.">
        <title>Draft genome sequence of Camellia sinensis var. sinensis provides insights into the evolution of the tea genome and tea quality.</title>
        <authorList>
            <person name="Wei C."/>
            <person name="Yang H."/>
            <person name="Wang S."/>
            <person name="Zhao J."/>
            <person name="Liu C."/>
            <person name="Gao L."/>
            <person name="Xia E."/>
            <person name="Lu Y."/>
            <person name="Tai Y."/>
            <person name="She G."/>
            <person name="Sun J."/>
            <person name="Cao H."/>
            <person name="Tong W."/>
            <person name="Gao Q."/>
            <person name="Li Y."/>
            <person name="Deng W."/>
            <person name="Jiang X."/>
            <person name="Wang W."/>
            <person name="Chen Q."/>
            <person name="Zhang S."/>
            <person name="Li H."/>
            <person name="Wu J."/>
            <person name="Wang P."/>
            <person name="Li P."/>
            <person name="Shi C."/>
            <person name="Zheng F."/>
            <person name="Jian J."/>
            <person name="Huang B."/>
            <person name="Shan D."/>
            <person name="Shi M."/>
            <person name="Fang C."/>
            <person name="Yue Y."/>
            <person name="Li F."/>
            <person name="Li D."/>
            <person name="Wei S."/>
            <person name="Han B."/>
            <person name="Jiang C."/>
            <person name="Yin Y."/>
            <person name="Xia T."/>
            <person name="Zhang Z."/>
            <person name="Bennetzen J.L."/>
            <person name="Zhao S."/>
            <person name="Wan X."/>
        </authorList>
    </citation>
    <scope>NUCLEOTIDE SEQUENCE [LARGE SCALE GENOMIC DNA]</scope>
    <source>
        <strain evidence="5">cv. Shuchazao</strain>
        <tissue evidence="4">Leaf</tissue>
    </source>
</reference>
<keyword evidence="5" id="KW-1185">Reference proteome</keyword>
<proteinExistence type="inferred from homology"/>
<dbReference type="Gene3D" id="3.60.10.10">
    <property type="entry name" value="Endonuclease/exonuclease/phosphatase"/>
    <property type="match status" value="1"/>
</dbReference>
<dbReference type="EMBL" id="SDRB02010693">
    <property type="protein sequence ID" value="THG04872.1"/>
    <property type="molecule type" value="Genomic_DNA"/>
</dbReference>
<dbReference type="PANTHER" id="PTHR45666">
    <property type="entry name" value="TYPE IV INOSITOL POLYPHOSPHATE 5-PHOSPHATASE 9"/>
    <property type="match status" value="1"/>
</dbReference>
<dbReference type="InterPro" id="IPR036691">
    <property type="entry name" value="Endo/exonu/phosph_ase_sf"/>
</dbReference>
<gene>
    <name evidence="4" type="ORF">TEA_010113</name>
</gene>
<evidence type="ECO:0000256" key="1">
    <source>
        <dbReference type="ARBA" id="ARBA00010768"/>
    </source>
</evidence>
<name>A0A4S4DP89_CAMSN</name>
<dbReference type="InterPro" id="IPR000300">
    <property type="entry name" value="IPPc"/>
</dbReference>
<comment type="caution">
    <text evidence="4">The sequence shown here is derived from an EMBL/GenBank/DDBJ whole genome shotgun (WGS) entry which is preliminary data.</text>
</comment>
<evidence type="ECO:0000313" key="5">
    <source>
        <dbReference type="Proteomes" id="UP000306102"/>
    </source>
</evidence>
<keyword evidence="2" id="KW-0378">Hydrolase</keyword>
<protein>
    <recommendedName>
        <fullName evidence="3">Inositol polyphosphate-related phosphatase domain-containing protein</fullName>
    </recommendedName>
</protein>
<evidence type="ECO:0000313" key="4">
    <source>
        <dbReference type="EMBL" id="THG04872.1"/>
    </source>
</evidence>
<dbReference type="Pfam" id="PF22669">
    <property type="entry name" value="Exo_endo_phos2"/>
    <property type="match status" value="1"/>
</dbReference>
<dbReference type="SUPFAM" id="SSF56219">
    <property type="entry name" value="DNase I-like"/>
    <property type="match status" value="1"/>
</dbReference>
<dbReference type="InterPro" id="IPR045849">
    <property type="entry name" value="IP5P_plant"/>
</dbReference>
<accession>A0A4S4DP89</accession>
<dbReference type="GO" id="GO:0034485">
    <property type="term" value="F:phosphatidylinositol-3,4,5-trisphosphate 5-phosphatase activity"/>
    <property type="evidence" value="ECO:0007669"/>
    <property type="project" value="TreeGrafter"/>
</dbReference>
<dbReference type="Proteomes" id="UP000306102">
    <property type="component" value="Unassembled WGS sequence"/>
</dbReference>
<organism evidence="4 5">
    <name type="scientific">Camellia sinensis var. sinensis</name>
    <name type="common">China tea</name>
    <dbReference type="NCBI Taxonomy" id="542762"/>
    <lineage>
        <taxon>Eukaryota</taxon>
        <taxon>Viridiplantae</taxon>
        <taxon>Streptophyta</taxon>
        <taxon>Embryophyta</taxon>
        <taxon>Tracheophyta</taxon>
        <taxon>Spermatophyta</taxon>
        <taxon>Magnoliopsida</taxon>
        <taxon>eudicotyledons</taxon>
        <taxon>Gunneridae</taxon>
        <taxon>Pentapetalae</taxon>
        <taxon>asterids</taxon>
        <taxon>Ericales</taxon>
        <taxon>Theaceae</taxon>
        <taxon>Camellia</taxon>
    </lineage>
</organism>
<dbReference type="AlphaFoldDB" id="A0A4S4DP89"/>
<sequence>MEIPILCGLGHPIPSPRDVKTFRVYVATWNVGGKPPPNSLNLDDFLQVDDQSDIYVLGQSLNKSPNLTIVSGAQDSLSFQRASSLKKARKNFQVENTRRLKSCNCYTISKLESNKDKTKDSCFNCQQSNNFSEDNDLYDEVDISEFTTPSSFNANTMKYCLIASKQMVGIFVTIWVRMELVHRVGHLRISCISRGIMGCLGNKVRLYGS</sequence>
<dbReference type="PANTHER" id="PTHR45666:SF20">
    <property type="entry name" value="TYPE I INOSITOL POLYPHOSPHATE 5-PHOSPHATASE 10"/>
    <property type="match status" value="1"/>
</dbReference>
<feature type="domain" description="Inositol polyphosphate-related phosphatase" evidence="3">
    <location>
        <begin position="28"/>
        <end position="203"/>
    </location>
</feature>
<evidence type="ECO:0000256" key="2">
    <source>
        <dbReference type="ARBA" id="ARBA00022801"/>
    </source>
</evidence>
<evidence type="ECO:0000259" key="3">
    <source>
        <dbReference type="Pfam" id="PF22669"/>
    </source>
</evidence>
<comment type="similarity">
    <text evidence="1">Belongs to the inositol polyphosphate 5-phosphatase family.</text>
</comment>
<dbReference type="GO" id="GO:0004439">
    <property type="term" value="F:phosphatidylinositol-4,5-bisphosphate 5-phosphatase activity"/>
    <property type="evidence" value="ECO:0007669"/>
    <property type="project" value="TreeGrafter"/>
</dbReference>
<dbReference type="GO" id="GO:0004445">
    <property type="term" value="F:inositol-polyphosphate 5-phosphatase activity"/>
    <property type="evidence" value="ECO:0007669"/>
    <property type="project" value="InterPro"/>
</dbReference>